<comment type="caution">
    <text evidence="12">The sequence shown here is derived from an EMBL/GenBank/DDBJ whole genome shotgun (WGS) entry which is preliminary data.</text>
</comment>
<evidence type="ECO:0000259" key="10">
    <source>
        <dbReference type="PROSITE" id="PS51898"/>
    </source>
</evidence>
<feature type="domain" description="Core-binding (CB)" evidence="11">
    <location>
        <begin position="1"/>
        <end position="82"/>
    </location>
</feature>
<dbReference type="PANTHER" id="PTHR30349">
    <property type="entry name" value="PHAGE INTEGRASE-RELATED"/>
    <property type="match status" value="1"/>
</dbReference>
<evidence type="ECO:0000256" key="7">
    <source>
        <dbReference type="ARBA" id="ARBA00023172"/>
    </source>
</evidence>
<dbReference type="PANTHER" id="PTHR30349:SF77">
    <property type="entry name" value="TYROSINE RECOMBINASE XERC"/>
    <property type="match status" value="1"/>
</dbReference>
<evidence type="ECO:0000256" key="3">
    <source>
        <dbReference type="ARBA" id="ARBA00022618"/>
    </source>
</evidence>
<evidence type="ECO:0000313" key="13">
    <source>
        <dbReference type="Proteomes" id="UP000030403"/>
    </source>
</evidence>
<evidence type="ECO:0000256" key="5">
    <source>
        <dbReference type="ARBA" id="ARBA00022908"/>
    </source>
</evidence>
<dbReference type="PROSITE" id="PS51900">
    <property type="entry name" value="CB"/>
    <property type="match status" value="1"/>
</dbReference>
<keyword evidence="13" id="KW-1185">Reference proteome</keyword>
<dbReference type="Pfam" id="PF00589">
    <property type="entry name" value="Phage_integrase"/>
    <property type="match status" value="1"/>
</dbReference>
<dbReference type="InterPro" id="IPR050090">
    <property type="entry name" value="Tyrosine_recombinase_XerCD"/>
</dbReference>
<dbReference type="RefSeq" id="WP_027447683.1">
    <property type="nucleotide sequence ID" value="NZ_AULJ01000083.1"/>
</dbReference>
<dbReference type="InterPro" id="IPR044068">
    <property type="entry name" value="CB"/>
</dbReference>
<keyword evidence="8" id="KW-0131">Cell cycle</keyword>
<evidence type="ECO:0000259" key="11">
    <source>
        <dbReference type="PROSITE" id="PS51900"/>
    </source>
</evidence>
<dbReference type="InterPro" id="IPR010998">
    <property type="entry name" value="Integrase_recombinase_N"/>
</dbReference>
<evidence type="ECO:0000256" key="9">
    <source>
        <dbReference type="PROSITE-ProRule" id="PRU01248"/>
    </source>
</evidence>
<gene>
    <name evidence="12" type="ORF">N783_06450</name>
</gene>
<feature type="domain" description="Tyr recombinase" evidence="10">
    <location>
        <begin position="103"/>
        <end position="277"/>
    </location>
</feature>
<dbReference type="GO" id="GO:0003677">
    <property type="term" value="F:DNA binding"/>
    <property type="evidence" value="ECO:0007669"/>
    <property type="project" value="UniProtKB-UniRule"/>
</dbReference>
<protein>
    <submittedName>
        <fullName evidence="12">Integrase</fullName>
    </submittedName>
</protein>
<dbReference type="InterPro" id="IPR004107">
    <property type="entry name" value="Integrase_SAM-like_N"/>
</dbReference>
<keyword evidence="5" id="KW-0229">DNA integration</keyword>
<evidence type="ECO:0000256" key="6">
    <source>
        <dbReference type="ARBA" id="ARBA00023125"/>
    </source>
</evidence>
<dbReference type="Proteomes" id="UP000030403">
    <property type="component" value="Unassembled WGS sequence"/>
</dbReference>
<dbReference type="OrthoDB" id="9801717at2"/>
<evidence type="ECO:0000256" key="1">
    <source>
        <dbReference type="ARBA" id="ARBA00004496"/>
    </source>
</evidence>
<dbReference type="Gene3D" id="1.10.150.130">
    <property type="match status" value="1"/>
</dbReference>
<organism evidence="12 13">
    <name type="scientific">Pontibacillus marinus BH030004 = DSM 16465</name>
    <dbReference type="NCBI Taxonomy" id="1385511"/>
    <lineage>
        <taxon>Bacteria</taxon>
        <taxon>Bacillati</taxon>
        <taxon>Bacillota</taxon>
        <taxon>Bacilli</taxon>
        <taxon>Bacillales</taxon>
        <taxon>Bacillaceae</taxon>
        <taxon>Pontibacillus</taxon>
    </lineage>
</organism>
<reference evidence="12 13" key="1">
    <citation type="submission" date="2013-08" db="EMBL/GenBank/DDBJ databases">
        <authorList>
            <person name="Huang J."/>
            <person name="Wang G."/>
        </authorList>
    </citation>
    <scope>NUCLEOTIDE SEQUENCE [LARGE SCALE GENOMIC DNA]</scope>
    <source>
        <strain evidence="12 13">BH030004</strain>
    </source>
</reference>
<sequence length="280" mass="33128">MLLSDVWHKYQLDKKIEGYSPLTLKSYCYQYNTLLSHFGDVEVNTLTTDQLKNYLVEEGEHLKPSSMGHRVRCLRSLFKWTYEEGFIQMDPATKLKEPKIGKRIPKFLSELEIEHLREACHTSMENALFEFFYSTGCRIGEVVKLNRDDINFATNSVIVHGKGDKEREVYFNTRCSLWLKRYLEEREDEYDCLFITERRPRKRMSIDNIRYIIKRISCRAGINKNIHPHQLRHSYATHMINNGAPVEVIQSLLGHEKSETTKLYAQLSGKMRHDLYTKYF</sequence>
<evidence type="ECO:0000313" key="12">
    <source>
        <dbReference type="EMBL" id="KGX83120.1"/>
    </source>
</evidence>
<dbReference type="STRING" id="1385511.GCA_000425225_04229"/>
<dbReference type="InterPro" id="IPR011010">
    <property type="entry name" value="DNA_brk_join_enz"/>
</dbReference>
<dbReference type="GO" id="GO:0007059">
    <property type="term" value="P:chromosome segregation"/>
    <property type="evidence" value="ECO:0007669"/>
    <property type="project" value="UniProtKB-KW"/>
</dbReference>
<name>A0A0A5FWR3_9BACI</name>
<dbReference type="PROSITE" id="PS51898">
    <property type="entry name" value="TYR_RECOMBINASE"/>
    <property type="match status" value="1"/>
</dbReference>
<evidence type="ECO:0000256" key="2">
    <source>
        <dbReference type="ARBA" id="ARBA00022490"/>
    </source>
</evidence>
<evidence type="ECO:0000256" key="4">
    <source>
        <dbReference type="ARBA" id="ARBA00022829"/>
    </source>
</evidence>
<dbReference type="EMBL" id="AVPF01000151">
    <property type="protein sequence ID" value="KGX83120.1"/>
    <property type="molecule type" value="Genomic_DNA"/>
</dbReference>
<dbReference type="GO" id="GO:0015074">
    <property type="term" value="P:DNA integration"/>
    <property type="evidence" value="ECO:0007669"/>
    <property type="project" value="UniProtKB-KW"/>
</dbReference>
<keyword evidence="3" id="KW-0132">Cell division</keyword>
<evidence type="ECO:0000256" key="8">
    <source>
        <dbReference type="ARBA" id="ARBA00023306"/>
    </source>
</evidence>
<dbReference type="SUPFAM" id="SSF56349">
    <property type="entry name" value="DNA breaking-rejoining enzymes"/>
    <property type="match status" value="1"/>
</dbReference>
<dbReference type="InterPro" id="IPR013762">
    <property type="entry name" value="Integrase-like_cat_sf"/>
</dbReference>
<dbReference type="GO" id="GO:0005737">
    <property type="term" value="C:cytoplasm"/>
    <property type="evidence" value="ECO:0007669"/>
    <property type="project" value="UniProtKB-SubCell"/>
</dbReference>
<keyword evidence="7" id="KW-0233">DNA recombination</keyword>
<dbReference type="Gene3D" id="1.10.443.10">
    <property type="entry name" value="Intergrase catalytic core"/>
    <property type="match status" value="1"/>
</dbReference>
<dbReference type="GO" id="GO:0051301">
    <property type="term" value="P:cell division"/>
    <property type="evidence" value="ECO:0007669"/>
    <property type="project" value="UniProtKB-KW"/>
</dbReference>
<dbReference type="AlphaFoldDB" id="A0A0A5FWR3"/>
<dbReference type="eggNOG" id="COG4974">
    <property type="taxonomic scope" value="Bacteria"/>
</dbReference>
<dbReference type="NCBIfam" id="NF040815">
    <property type="entry name" value="recomb_XerA_Arch"/>
    <property type="match status" value="1"/>
</dbReference>
<keyword evidence="2" id="KW-0963">Cytoplasm</keyword>
<dbReference type="InterPro" id="IPR002104">
    <property type="entry name" value="Integrase_catalytic"/>
</dbReference>
<proteinExistence type="predicted"/>
<dbReference type="GO" id="GO:0006310">
    <property type="term" value="P:DNA recombination"/>
    <property type="evidence" value="ECO:0007669"/>
    <property type="project" value="UniProtKB-KW"/>
</dbReference>
<keyword evidence="6 9" id="KW-0238">DNA-binding</keyword>
<dbReference type="Pfam" id="PF02899">
    <property type="entry name" value="Phage_int_SAM_1"/>
    <property type="match status" value="1"/>
</dbReference>
<keyword evidence="4" id="KW-0159">Chromosome partition</keyword>
<accession>A0A0A5FWR3</accession>
<comment type="subcellular location">
    <subcellularLocation>
        <location evidence="1">Cytoplasm</location>
    </subcellularLocation>
</comment>